<evidence type="ECO:0000313" key="1">
    <source>
        <dbReference type="EMBL" id="CAK1593628.1"/>
    </source>
</evidence>
<accession>A0AAV1LF99</accession>
<comment type="caution">
    <text evidence="1">The sequence shown here is derived from an EMBL/GenBank/DDBJ whole genome shotgun (WGS) entry which is preliminary data.</text>
</comment>
<evidence type="ECO:0008006" key="3">
    <source>
        <dbReference type="Google" id="ProtNLM"/>
    </source>
</evidence>
<dbReference type="AlphaFoldDB" id="A0AAV1LF99"/>
<organism evidence="1 2">
    <name type="scientific">Parnassius mnemosyne</name>
    <name type="common">clouded apollo</name>
    <dbReference type="NCBI Taxonomy" id="213953"/>
    <lineage>
        <taxon>Eukaryota</taxon>
        <taxon>Metazoa</taxon>
        <taxon>Ecdysozoa</taxon>
        <taxon>Arthropoda</taxon>
        <taxon>Hexapoda</taxon>
        <taxon>Insecta</taxon>
        <taxon>Pterygota</taxon>
        <taxon>Neoptera</taxon>
        <taxon>Endopterygota</taxon>
        <taxon>Lepidoptera</taxon>
        <taxon>Glossata</taxon>
        <taxon>Ditrysia</taxon>
        <taxon>Papilionoidea</taxon>
        <taxon>Papilionidae</taxon>
        <taxon>Parnassiinae</taxon>
        <taxon>Parnassini</taxon>
        <taxon>Parnassius</taxon>
        <taxon>Driopa</taxon>
    </lineage>
</organism>
<proteinExistence type="predicted"/>
<dbReference type="Proteomes" id="UP001314205">
    <property type="component" value="Unassembled WGS sequence"/>
</dbReference>
<protein>
    <recommendedName>
        <fullName evidence="3">Secreted protein</fullName>
    </recommendedName>
</protein>
<name>A0AAV1LF99_9NEOP</name>
<evidence type="ECO:0000313" key="2">
    <source>
        <dbReference type="Proteomes" id="UP001314205"/>
    </source>
</evidence>
<gene>
    <name evidence="1" type="ORF">PARMNEM_LOCUS13382</name>
</gene>
<dbReference type="EMBL" id="CAVLGL010000089">
    <property type="protein sequence ID" value="CAK1593628.1"/>
    <property type="molecule type" value="Genomic_DNA"/>
</dbReference>
<sequence>MNVLHAIVVIFSLLTFVVRWHYVMADIKARSIESRALRSSDNVYFRASPPAGDGMVCARGYFTPPKYKRDPDIFLDNEEIGQPPLL</sequence>
<keyword evidence="2" id="KW-1185">Reference proteome</keyword>
<reference evidence="1 2" key="1">
    <citation type="submission" date="2023-11" db="EMBL/GenBank/DDBJ databases">
        <authorList>
            <person name="Hedman E."/>
            <person name="Englund M."/>
            <person name="Stromberg M."/>
            <person name="Nyberg Akerstrom W."/>
            <person name="Nylinder S."/>
            <person name="Jareborg N."/>
            <person name="Kallberg Y."/>
            <person name="Kronander E."/>
        </authorList>
    </citation>
    <scope>NUCLEOTIDE SEQUENCE [LARGE SCALE GENOMIC DNA]</scope>
</reference>